<dbReference type="Proteomes" id="UP000676336">
    <property type="component" value="Unassembled WGS sequence"/>
</dbReference>
<accession>A0A8S3H5S4</accession>
<sequence length="290" mass="34648">AIVTGICKMAAAISTVTKTASIVKTTKGSEKKWSEILSMNRRHDLQLPMDIAKYDHDFKRTFNIHQRQKYHTERIWANKHETWYHDDVSFRDQFLQQLKPITRRFKHIDSLTPTDNYGQQQKQQQQDERTLNDSEMELLSSTIITTSDRKEKFMRELPPLKQNKKRSTIRHFQNYSGEDIIQSNAVLSKLLCPKILHEYEPRLYSHAHASFLDVAQRFINRKPETIEKRVDNKNKQKQQKQYYKLLIDNEQERTRLATVKFQQQLDDDKNKENCYNNSDDDKDSYYTRPF</sequence>
<proteinExistence type="predicted"/>
<evidence type="ECO:0000313" key="2">
    <source>
        <dbReference type="EMBL" id="CAF5178090.1"/>
    </source>
</evidence>
<name>A0A8S3H5S4_9BILA</name>
<dbReference type="AlphaFoldDB" id="A0A8S3H5S4"/>
<evidence type="ECO:0000313" key="3">
    <source>
        <dbReference type="Proteomes" id="UP000676336"/>
    </source>
</evidence>
<gene>
    <name evidence="2" type="ORF">SMN809_LOCUS68069</name>
</gene>
<protein>
    <submittedName>
        <fullName evidence="2">Uncharacterized protein</fullName>
    </submittedName>
</protein>
<evidence type="ECO:0000256" key="1">
    <source>
        <dbReference type="SAM" id="MobiDB-lite"/>
    </source>
</evidence>
<feature type="non-terminal residue" evidence="2">
    <location>
        <position position="1"/>
    </location>
</feature>
<organism evidence="2 3">
    <name type="scientific">Rotaria magnacalcarata</name>
    <dbReference type="NCBI Taxonomy" id="392030"/>
    <lineage>
        <taxon>Eukaryota</taxon>
        <taxon>Metazoa</taxon>
        <taxon>Spiralia</taxon>
        <taxon>Gnathifera</taxon>
        <taxon>Rotifera</taxon>
        <taxon>Eurotatoria</taxon>
        <taxon>Bdelloidea</taxon>
        <taxon>Philodinida</taxon>
        <taxon>Philodinidae</taxon>
        <taxon>Rotaria</taxon>
    </lineage>
</organism>
<feature type="region of interest" description="Disordered" evidence="1">
    <location>
        <begin position="111"/>
        <end position="131"/>
    </location>
</feature>
<reference evidence="2" key="1">
    <citation type="submission" date="2021-02" db="EMBL/GenBank/DDBJ databases">
        <authorList>
            <person name="Nowell W R."/>
        </authorList>
    </citation>
    <scope>NUCLEOTIDE SEQUENCE</scope>
</reference>
<dbReference type="EMBL" id="CAJOBI010316642">
    <property type="protein sequence ID" value="CAF5178090.1"/>
    <property type="molecule type" value="Genomic_DNA"/>
</dbReference>
<feature type="region of interest" description="Disordered" evidence="1">
    <location>
        <begin position="267"/>
        <end position="290"/>
    </location>
</feature>
<comment type="caution">
    <text evidence="2">The sequence shown here is derived from an EMBL/GenBank/DDBJ whole genome shotgun (WGS) entry which is preliminary data.</text>
</comment>